<dbReference type="GO" id="GO:0007130">
    <property type="term" value="P:synaptonemal complex assembly"/>
    <property type="evidence" value="ECO:0007669"/>
    <property type="project" value="InterPro"/>
</dbReference>
<organism evidence="2 3">
    <name type="scientific">Knipowitschia caucasica</name>
    <name type="common">Caucasian dwarf goby</name>
    <name type="synonym">Pomatoschistus caucasicus</name>
    <dbReference type="NCBI Taxonomy" id="637954"/>
    <lineage>
        <taxon>Eukaryota</taxon>
        <taxon>Metazoa</taxon>
        <taxon>Chordata</taxon>
        <taxon>Craniata</taxon>
        <taxon>Vertebrata</taxon>
        <taxon>Euteleostomi</taxon>
        <taxon>Actinopterygii</taxon>
        <taxon>Neopterygii</taxon>
        <taxon>Teleostei</taxon>
        <taxon>Neoteleostei</taxon>
        <taxon>Acanthomorphata</taxon>
        <taxon>Gobiaria</taxon>
        <taxon>Gobiiformes</taxon>
        <taxon>Gobioidei</taxon>
        <taxon>Gobiidae</taxon>
        <taxon>Gobiinae</taxon>
        <taxon>Knipowitschia</taxon>
    </lineage>
</organism>
<dbReference type="PANTHER" id="PTHR36686">
    <property type="entry name" value="SYNAPTONEMAL COMPLEX CENTRAL ELEMENT PROTEIN 3"/>
    <property type="match status" value="1"/>
</dbReference>
<dbReference type="Proteomes" id="UP001497482">
    <property type="component" value="Chromosome 8"/>
</dbReference>
<proteinExistence type="predicted"/>
<feature type="compositionally biased region" description="Low complexity" evidence="1">
    <location>
        <begin position="1"/>
        <end position="10"/>
    </location>
</feature>
<reference evidence="2 3" key="1">
    <citation type="submission" date="2024-04" db="EMBL/GenBank/DDBJ databases">
        <authorList>
            <person name="Waldvogel A.-M."/>
            <person name="Schoenle A."/>
        </authorList>
    </citation>
    <scope>NUCLEOTIDE SEQUENCE [LARGE SCALE GENOMIC DNA]</scope>
</reference>
<feature type="region of interest" description="Disordered" evidence="1">
    <location>
        <begin position="1"/>
        <end position="25"/>
    </location>
</feature>
<dbReference type="AlphaFoldDB" id="A0AAV2ML13"/>
<dbReference type="InterPro" id="IPR028145">
    <property type="entry name" value="Synaptonemal_3"/>
</dbReference>
<dbReference type="PANTHER" id="PTHR36686:SF1">
    <property type="entry name" value="SYNAPTONEMAL COMPLEX CENTRAL ELEMENT PROTEIN 3"/>
    <property type="match status" value="1"/>
</dbReference>
<protein>
    <submittedName>
        <fullName evidence="2">Uncharacterized protein</fullName>
    </submittedName>
</protein>
<evidence type="ECO:0000313" key="2">
    <source>
        <dbReference type="EMBL" id="CAL1614005.1"/>
    </source>
</evidence>
<dbReference type="EMBL" id="OZ035830">
    <property type="protein sequence ID" value="CAL1614005.1"/>
    <property type="molecule type" value="Genomic_DNA"/>
</dbReference>
<name>A0AAV2ML13_KNICA</name>
<keyword evidence="3" id="KW-1185">Reference proteome</keyword>
<evidence type="ECO:0000313" key="3">
    <source>
        <dbReference type="Proteomes" id="UP001497482"/>
    </source>
</evidence>
<evidence type="ECO:0000256" key="1">
    <source>
        <dbReference type="SAM" id="MobiDB-lite"/>
    </source>
</evidence>
<sequence length="79" mass="8835">MATSSPSSSFSPPPEFRPPTEAVSEDNLQLNRELETMTEEMENISVQLTCLAYEMVTLRANPELAQASPVEACWYLTPR</sequence>
<dbReference type="Pfam" id="PF15191">
    <property type="entry name" value="Synaptonemal_3"/>
    <property type="match status" value="1"/>
</dbReference>
<gene>
    <name evidence="2" type="ORF">KC01_LOCUS40109</name>
</gene>
<dbReference type="GO" id="GO:0007283">
    <property type="term" value="P:spermatogenesis"/>
    <property type="evidence" value="ECO:0007669"/>
    <property type="project" value="InterPro"/>
</dbReference>
<accession>A0AAV2ML13</accession>
<dbReference type="GO" id="GO:0007131">
    <property type="term" value="P:reciprocal meiotic recombination"/>
    <property type="evidence" value="ECO:0007669"/>
    <property type="project" value="InterPro"/>
</dbReference>